<dbReference type="EMBL" id="DWWO01000108">
    <property type="protein sequence ID" value="HJC34665.1"/>
    <property type="molecule type" value="Genomic_DNA"/>
</dbReference>
<dbReference type="PANTHER" id="PTHR45453">
    <property type="entry name" value="PHOSPHATE REGULON SENSOR PROTEIN PHOR"/>
    <property type="match status" value="1"/>
</dbReference>
<keyword evidence="8" id="KW-0472">Membrane</keyword>
<comment type="subcellular location">
    <subcellularLocation>
        <location evidence="2">Membrane</location>
    </subcellularLocation>
</comment>
<evidence type="ECO:0000256" key="2">
    <source>
        <dbReference type="ARBA" id="ARBA00004370"/>
    </source>
</evidence>
<evidence type="ECO:0000256" key="4">
    <source>
        <dbReference type="ARBA" id="ARBA00022553"/>
    </source>
</evidence>
<evidence type="ECO:0000256" key="3">
    <source>
        <dbReference type="ARBA" id="ARBA00012438"/>
    </source>
</evidence>
<evidence type="ECO:0000259" key="9">
    <source>
        <dbReference type="PROSITE" id="PS50109"/>
    </source>
</evidence>
<accession>A0A9D2SUU1</accession>
<feature type="domain" description="Histidine kinase" evidence="9">
    <location>
        <begin position="381"/>
        <end position="589"/>
    </location>
</feature>
<dbReference type="FunFam" id="1.10.287.130:FF:000001">
    <property type="entry name" value="Two-component sensor histidine kinase"/>
    <property type="match status" value="1"/>
</dbReference>
<feature type="transmembrane region" description="Helical" evidence="8">
    <location>
        <begin position="21"/>
        <end position="47"/>
    </location>
</feature>
<dbReference type="Proteomes" id="UP000823890">
    <property type="component" value="Unassembled WGS sequence"/>
</dbReference>
<dbReference type="GO" id="GO:0000155">
    <property type="term" value="F:phosphorelay sensor kinase activity"/>
    <property type="evidence" value="ECO:0007669"/>
    <property type="project" value="InterPro"/>
</dbReference>
<keyword evidence="5" id="KW-0808">Transferase</keyword>
<dbReference type="GO" id="GO:0016036">
    <property type="term" value="P:cellular response to phosphate starvation"/>
    <property type="evidence" value="ECO:0007669"/>
    <property type="project" value="TreeGrafter"/>
</dbReference>
<dbReference type="PANTHER" id="PTHR45453:SF1">
    <property type="entry name" value="PHOSPHATE REGULON SENSOR PROTEIN PHOR"/>
    <property type="match status" value="1"/>
</dbReference>
<evidence type="ECO:0000313" key="11">
    <source>
        <dbReference type="Proteomes" id="UP000823890"/>
    </source>
</evidence>
<dbReference type="Pfam" id="PF02518">
    <property type="entry name" value="HATPase_c"/>
    <property type="match status" value="1"/>
</dbReference>
<evidence type="ECO:0000256" key="8">
    <source>
        <dbReference type="SAM" id="Phobius"/>
    </source>
</evidence>
<proteinExistence type="predicted"/>
<dbReference type="SMART" id="SM00388">
    <property type="entry name" value="HisKA"/>
    <property type="match status" value="1"/>
</dbReference>
<dbReference type="SMART" id="SM00387">
    <property type="entry name" value="HATPase_c"/>
    <property type="match status" value="1"/>
</dbReference>
<dbReference type="InterPro" id="IPR036097">
    <property type="entry name" value="HisK_dim/P_sf"/>
</dbReference>
<dbReference type="InterPro" id="IPR003661">
    <property type="entry name" value="HisK_dim/P_dom"/>
</dbReference>
<feature type="transmembrane region" description="Helical" evidence="8">
    <location>
        <begin position="342"/>
        <end position="361"/>
    </location>
</feature>
<organism evidence="10 11">
    <name type="scientific">Candidatus Mediterraneibacter faecipullorum</name>
    <dbReference type="NCBI Taxonomy" id="2838670"/>
    <lineage>
        <taxon>Bacteria</taxon>
        <taxon>Bacillati</taxon>
        <taxon>Bacillota</taxon>
        <taxon>Clostridia</taxon>
        <taxon>Lachnospirales</taxon>
        <taxon>Lachnospiraceae</taxon>
        <taxon>Mediterraneibacter</taxon>
    </lineage>
</organism>
<dbReference type="GO" id="GO:0004721">
    <property type="term" value="F:phosphoprotein phosphatase activity"/>
    <property type="evidence" value="ECO:0007669"/>
    <property type="project" value="TreeGrafter"/>
</dbReference>
<protein>
    <recommendedName>
        <fullName evidence="3">histidine kinase</fullName>
        <ecNumber evidence="3">2.7.13.3</ecNumber>
    </recommendedName>
</protein>
<dbReference type="PROSITE" id="PS50109">
    <property type="entry name" value="HIS_KIN"/>
    <property type="match status" value="1"/>
</dbReference>
<keyword evidence="8" id="KW-0812">Transmembrane</keyword>
<dbReference type="InterPro" id="IPR036890">
    <property type="entry name" value="HATPase_C_sf"/>
</dbReference>
<evidence type="ECO:0000256" key="5">
    <source>
        <dbReference type="ARBA" id="ARBA00022679"/>
    </source>
</evidence>
<dbReference type="SUPFAM" id="SSF55874">
    <property type="entry name" value="ATPase domain of HSP90 chaperone/DNA topoisomerase II/histidine kinase"/>
    <property type="match status" value="1"/>
</dbReference>
<keyword evidence="7" id="KW-0902">Two-component regulatory system</keyword>
<reference evidence="10" key="1">
    <citation type="journal article" date="2021" name="PeerJ">
        <title>Extensive microbial diversity within the chicken gut microbiome revealed by metagenomics and culture.</title>
        <authorList>
            <person name="Gilroy R."/>
            <person name="Ravi A."/>
            <person name="Getino M."/>
            <person name="Pursley I."/>
            <person name="Horton D.L."/>
            <person name="Alikhan N.F."/>
            <person name="Baker D."/>
            <person name="Gharbi K."/>
            <person name="Hall N."/>
            <person name="Watson M."/>
            <person name="Adriaenssens E.M."/>
            <person name="Foster-Nyarko E."/>
            <person name="Jarju S."/>
            <person name="Secka A."/>
            <person name="Antonio M."/>
            <person name="Oren A."/>
            <person name="Chaudhuri R.R."/>
            <person name="La Ragione R."/>
            <person name="Hildebrand F."/>
            <person name="Pallen M.J."/>
        </authorList>
    </citation>
    <scope>NUCLEOTIDE SEQUENCE</scope>
    <source>
        <strain evidence="10">ChiW19-954</strain>
    </source>
</reference>
<keyword evidence="8" id="KW-1133">Transmembrane helix</keyword>
<evidence type="ECO:0000313" key="10">
    <source>
        <dbReference type="EMBL" id="HJC34665.1"/>
    </source>
</evidence>
<dbReference type="InterPro" id="IPR005467">
    <property type="entry name" value="His_kinase_dom"/>
</dbReference>
<dbReference type="GO" id="GO:0005886">
    <property type="term" value="C:plasma membrane"/>
    <property type="evidence" value="ECO:0007669"/>
    <property type="project" value="TreeGrafter"/>
</dbReference>
<dbReference type="Gene3D" id="1.10.287.130">
    <property type="match status" value="1"/>
</dbReference>
<comment type="caution">
    <text evidence="10">The sequence shown here is derived from an EMBL/GenBank/DDBJ whole genome shotgun (WGS) entry which is preliminary data.</text>
</comment>
<dbReference type="SUPFAM" id="SSF47384">
    <property type="entry name" value="Homodimeric domain of signal transducing histidine kinase"/>
    <property type="match status" value="1"/>
</dbReference>
<dbReference type="InterPro" id="IPR003594">
    <property type="entry name" value="HATPase_dom"/>
</dbReference>
<dbReference type="EC" id="2.7.13.3" evidence="3"/>
<keyword evidence="4" id="KW-0597">Phosphoprotein</keyword>
<dbReference type="Pfam" id="PF00512">
    <property type="entry name" value="HisKA"/>
    <property type="match status" value="1"/>
</dbReference>
<dbReference type="CDD" id="cd00082">
    <property type="entry name" value="HisKA"/>
    <property type="match status" value="1"/>
</dbReference>
<evidence type="ECO:0000256" key="6">
    <source>
        <dbReference type="ARBA" id="ARBA00022777"/>
    </source>
</evidence>
<evidence type="ECO:0000256" key="7">
    <source>
        <dbReference type="ARBA" id="ARBA00023012"/>
    </source>
</evidence>
<dbReference type="AlphaFoldDB" id="A0A9D2SUU1"/>
<dbReference type="InterPro" id="IPR050351">
    <property type="entry name" value="BphY/WalK/GraS-like"/>
</dbReference>
<comment type="catalytic activity">
    <reaction evidence="1">
        <text>ATP + protein L-histidine = ADP + protein N-phospho-L-histidine.</text>
        <dbReference type="EC" id="2.7.13.3"/>
    </reaction>
</comment>
<dbReference type="Gene3D" id="3.30.565.10">
    <property type="entry name" value="Histidine kinase-like ATPase, C-terminal domain"/>
    <property type="match status" value="1"/>
</dbReference>
<sequence>MKEKRQETKTEKRKRRSGGCTGWRLRGFLIVIFAAVYFLSMLLATWLDQLGIRADNSEMLSEVREAVSESLLDEGRYREEQGTFEEEGWEADCLRASLSLHATYYSTEVHLVSGAVYDVNGSLIARSTNLFADDSHEGYWPGTVNWKMSDYLTDEEIEKLAGYEAENYRVNDGNITSYYVIETKKTEDDRLAAVNVTQRYNSTDAMRNDGLDSLETSREVWAWENPDVAADAGKNGNTEKDAQTFERINVYLPGIQSGTDVWHEWMDSRYLQEYPGQLDDQYFRADGHFVILAENGTENGIEIGDQTAPLFASEDYSRPDYTLVLRLVEHPWRAAAASMGNIYLWGALLTLVCVLLVLYIVEATFRKRAAMERQQRDFTNAIAHEMKTPLAVIRGFAENLEENTNEEKKKYYLEQIIGQTERMDDMVKEMVFISRMDSKDYRPVKEQISVRALLDELTAVYSAQIEEKQIELSVFCREDFVIAGDRRFIEKAFSELLSNAVGYNRQEGKVRIDIDRDRCMIANTGERIPEEDLPRVCELFFTGNKSRGGEEKHLGIGLYLADRIFRVHGLAMEVENTACGVQVTVKKDK</sequence>
<gene>
    <name evidence="10" type="ORF">H9758_08765</name>
</gene>
<evidence type="ECO:0000256" key="1">
    <source>
        <dbReference type="ARBA" id="ARBA00000085"/>
    </source>
</evidence>
<keyword evidence="6 10" id="KW-0418">Kinase</keyword>
<name>A0A9D2SUU1_9FIRM</name>
<reference evidence="10" key="2">
    <citation type="submission" date="2021-04" db="EMBL/GenBank/DDBJ databases">
        <authorList>
            <person name="Gilroy R."/>
        </authorList>
    </citation>
    <scope>NUCLEOTIDE SEQUENCE</scope>
    <source>
        <strain evidence="10">ChiW19-954</strain>
    </source>
</reference>